<reference evidence="1" key="1">
    <citation type="submission" date="2013-11" db="EMBL/GenBank/DDBJ databases">
        <title>The Genome Sequence of Phytophthora parasitica CHvinca01.</title>
        <authorList>
            <consortium name="The Broad Institute Genomics Platform"/>
            <person name="Russ C."/>
            <person name="Tyler B."/>
            <person name="Panabieres F."/>
            <person name="Shan W."/>
            <person name="Tripathy S."/>
            <person name="Grunwald N."/>
            <person name="Machado M."/>
            <person name="Johnson C.S."/>
            <person name="Arredondo F."/>
            <person name="Hong C."/>
            <person name="Coffey M."/>
            <person name="Young S.K."/>
            <person name="Zeng Q."/>
            <person name="Gargeya S."/>
            <person name="Fitzgerald M."/>
            <person name="Abouelleil A."/>
            <person name="Alvarado L."/>
            <person name="Chapman S.B."/>
            <person name="Gainer-Dewar J."/>
            <person name="Goldberg J."/>
            <person name="Griggs A."/>
            <person name="Gujja S."/>
            <person name="Hansen M."/>
            <person name="Howarth C."/>
            <person name="Imamovic A."/>
            <person name="Ireland A."/>
            <person name="Larimer J."/>
            <person name="McCowan C."/>
            <person name="Murphy C."/>
            <person name="Pearson M."/>
            <person name="Poon T.W."/>
            <person name="Priest M."/>
            <person name="Roberts A."/>
            <person name="Saif S."/>
            <person name="Shea T."/>
            <person name="Sykes S."/>
            <person name="Wortman J."/>
            <person name="Nusbaum C."/>
            <person name="Birren B."/>
        </authorList>
    </citation>
    <scope>NUCLEOTIDE SEQUENCE [LARGE SCALE GENOMIC DNA]</scope>
    <source>
        <strain evidence="1">CHvinca01</strain>
    </source>
</reference>
<organism evidence="1">
    <name type="scientific">Phytophthora nicotianae</name>
    <name type="common">Potato buckeye rot agent</name>
    <name type="synonym">Phytophthora parasitica</name>
    <dbReference type="NCBI Taxonomy" id="4792"/>
    <lineage>
        <taxon>Eukaryota</taxon>
        <taxon>Sar</taxon>
        <taxon>Stramenopiles</taxon>
        <taxon>Oomycota</taxon>
        <taxon>Peronosporomycetes</taxon>
        <taxon>Peronosporales</taxon>
        <taxon>Peronosporaceae</taxon>
        <taxon>Phytophthora</taxon>
    </lineage>
</organism>
<dbReference type="Proteomes" id="UP000054423">
    <property type="component" value="Unassembled WGS sequence"/>
</dbReference>
<name>W2KBR8_PHYNI</name>
<dbReference type="EMBL" id="KI682440">
    <property type="protein sequence ID" value="ETL81840.1"/>
    <property type="molecule type" value="Genomic_DNA"/>
</dbReference>
<gene>
    <name evidence="1" type="ORF">L917_17914</name>
</gene>
<sequence length="37" mass="4340">MSCYSTAQARAYDCLSLRCEVEMDLKMPRLPPCYYCQ</sequence>
<dbReference type="AlphaFoldDB" id="W2KBR8"/>
<protein>
    <submittedName>
        <fullName evidence="1">Uncharacterized protein</fullName>
    </submittedName>
</protein>
<evidence type="ECO:0000313" key="1">
    <source>
        <dbReference type="EMBL" id="ETL81840.1"/>
    </source>
</evidence>
<proteinExistence type="predicted"/>
<accession>W2KBR8</accession>